<evidence type="ECO:0000256" key="5">
    <source>
        <dbReference type="ARBA" id="ARBA00023136"/>
    </source>
</evidence>
<name>A0ABV9BZS8_9GAMM</name>
<keyword evidence="5 6" id="KW-0472">Membrane</keyword>
<comment type="subcellular location">
    <subcellularLocation>
        <location evidence="6">Cell membrane</location>
        <topology evidence="6">Multi-pass membrane protein</topology>
    </subcellularLocation>
    <subcellularLocation>
        <location evidence="1">Membrane</location>
    </subcellularLocation>
</comment>
<dbReference type="RefSeq" id="WP_423357714.1">
    <property type="nucleotide sequence ID" value="NZ_CP064028.1"/>
</dbReference>
<evidence type="ECO:0000256" key="3">
    <source>
        <dbReference type="ARBA" id="ARBA00022692"/>
    </source>
</evidence>
<keyword evidence="4 6" id="KW-1133">Transmembrane helix</keyword>
<keyword evidence="8" id="KW-1185">Reference proteome</keyword>
<evidence type="ECO:0000256" key="4">
    <source>
        <dbReference type="ARBA" id="ARBA00022989"/>
    </source>
</evidence>
<evidence type="ECO:0000256" key="6">
    <source>
        <dbReference type="RuleBase" id="RU363076"/>
    </source>
</evidence>
<proteinExistence type="inferred from homology"/>
<feature type="transmembrane region" description="Helical" evidence="6">
    <location>
        <begin position="20"/>
        <end position="41"/>
    </location>
</feature>
<comment type="caution">
    <text evidence="7">The sequence shown here is derived from an EMBL/GenBank/DDBJ whole genome shotgun (WGS) entry which is preliminary data.</text>
</comment>
<keyword evidence="6" id="KW-1003">Cell membrane</keyword>
<dbReference type="InterPro" id="IPR045214">
    <property type="entry name" value="Surf1/Surf4"/>
</dbReference>
<dbReference type="PANTHER" id="PTHR23427:SF2">
    <property type="entry name" value="SURFEIT LOCUS PROTEIN 1"/>
    <property type="match status" value="1"/>
</dbReference>
<feature type="transmembrane region" description="Helical" evidence="6">
    <location>
        <begin position="230"/>
        <end position="250"/>
    </location>
</feature>
<accession>A0ABV9BZS8</accession>
<evidence type="ECO:0000313" key="7">
    <source>
        <dbReference type="EMBL" id="MFC4526177.1"/>
    </source>
</evidence>
<dbReference type="InterPro" id="IPR002994">
    <property type="entry name" value="Surf1/Shy1"/>
</dbReference>
<reference evidence="8" key="1">
    <citation type="journal article" date="2019" name="Int. J. Syst. Evol. Microbiol.">
        <title>The Global Catalogue of Microorganisms (GCM) 10K type strain sequencing project: providing services to taxonomists for standard genome sequencing and annotation.</title>
        <authorList>
            <consortium name="The Broad Institute Genomics Platform"/>
            <consortium name="The Broad Institute Genome Sequencing Center for Infectious Disease"/>
            <person name="Wu L."/>
            <person name="Ma J."/>
        </authorList>
    </citation>
    <scope>NUCLEOTIDE SEQUENCE [LARGE SCALE GENOMIC DNA]</scope>
    <source>
        <strain evidence="8">CCM 4481</strain>
    </source>
</reference>
<dbReference type="EMBL" id="JBHSGA010000011">
    <property type="protein sequence ID" value="MFC4526177.1"/>
    <property type="molecule type" value="Genomic_DNA"/>
</dbReference>
<dbReference type="Pfam" id="PF02104">
    <property type="entry name" value="SURF1"/>
    <property type="match status" value="1"/>
</dbReference>
<comment type="similarity">
    <text evidence="2 6">Belongs to the SURF1 family.</text>
</comment>
<protein>
    <recommendedName>
        <fullName evidence="6">SURF1-like protein</fullName>
    </recommendedName>
</protein>
<evidence type="ECO:0000256" key="2">
    <source>
        <dbReference type="ARBA" id="ARBA00007165"/>
    </source>
</evidence>
<dbReference type="Proteomes" id="UP001595961">
    <property type="component" value="Unassembled WGS sequence"/>
</dbReference>
<dbReference type="PANTHER" id="PTHR23427">
    <property type="entry name" value="SURFEIT LOCUS PROTEIN"/>
    <property type="match status" value="1"/>
</dbReference>
<gene>
    <name evidence="7" type="ORF">ACFO5W_05950</name>
</gene>
<dbReference type="PROSITE" id="PS50895">
    <property type="entry name" value="SURF1"/>
    <property type="match status" value="1"/>
</dbReference>
<organism evidence="7 8">
    <name type="scientific">Dyella halodurans</name>
    <dbReference type="NCBI Taxonomy" id="1920171"/>
    <lineage>
        <taxon>Bacteria</taxon>
        <taxon>Pseudomonadati</taxon>
        <taxon>Pseudomonadota</taxon>
        <taxon>Gammaproteobacteria</taxon>
        <taxon>Lysobacterales</taxon>
        <taxon>Rhodanobacteraceae</taxon>
        <taxon>Dyella</taxon>
    </lineage>
</organism>
<dbReference type="CDD" id="cd06662">
    <property type="entry name" value="SURF1"/>
    <property type="match status" value="1"/>
</dbReference>
<evidence type="ECO:0000256" key="1">
    <source>
        <dbReference type="ARBA" id="ARBA00004370"/>
    </source>
</evidence>
<evidence type="ECO:0000313" key="8">
    <source>
        <dbReference type="Proteomes" id="UP001595961"/>
    </source>
</evidence>
<keyword evidence="3 6" id="KW-0812">Transmembrane</keyword>
<sequence>MTSTPASPDEVVRGPRGPLGLSLLAVFALVLFAGFVALGTWQVKRLAWKRDLIERVDQRVHAPPVAAPGPGQWAHVTAEADEYLRVRLTGEFLHDRQTLVWAATDLGSGYWVVTPLKMADGAIVLVNRGFVPTDWCALRKQCPAGPSGEVTVTGLLRISEPSVMLRRNDPAQNRWYTRDVTAIASARGLQRVAPYFVDADADAAATPAANGQRSWPVGGLTVISFPNNHLVYLITWYLLALMVAAAAFYVGREEYRLRRRARAGANRSP</sequence>